<sequence length="216" mass="24656">MDRLADLRELAGTVADDEEPEEQNKDEVTVQVDGDKQADEEPSPFMSDFFDLVKRIIEDISTINQQIDILAVKHEQVIAEANSNKANEINKQLHEHMDNISAIANRIRRDLKAIEQENKRLGNQKTNVFEDGTVSTELRIRQSQHSTLSRKFVEVMTRYNDVQAQNKQKYSEAVRRLCYVCDPTMSEESVQVVLEHGTAGVFSGLRVRQKGARGER</sequence>
<dbReference type="PANTHER" id="PTHR19957">
    <property type="entry name" value="SYNTAXIN"/>
    <property type="match status" value="1"/>
</dbReference>
<evidence type="ECO:0000256" key="3">
    <source>
        <dbReference type="ARBA" id="ARBA00022989"/>
    </source>
</evidence>
<dbReference type="GO" id="GO:0006906">
    <property type="term" value="P:vesicle fusion"/>
    <property type="evidence" value="ECO:0007669"/>
    <property type="project" value="TreeGrafter"/>
</dbReference>
<evidence type="ECO:0000313" key="9">
    <source>
        <dbReference type="Proteomes" id="UP000007799"/>
    </source>
</evidence>
<dbReference type="OrthoDB" id="10255013at2759"/>
<dbReference type="GeneID" id="16071883"/>
<keyword evidence="2" id="KW-0812">Transmembrane</keyword>
<dbReference type="EMBL" id="GL832974">
    <property type="protein sequence ID" value="EGD76407.1"/>
    <property type="molecule type" value="Genomic_DNA"/>
</dbReference>
<dbReference type="GO" id="GO:0005484">
    <property type="term" value="F:SNAP receptor activity"/>
    <property type="evidence" value="ECO:0007669"/>
    <property type="project" value="TreeGrafter"/>
</dbReference>
<dbReference type="Pfam" id="PF00804">
    <property type="entry name" value="Syntaxin"/>
    <property type="match status" value="1"/>
</dbReference>
<reference evidence="8" key="1">
    <citation type="submission" date="2009-08" db="EMBL/GenBank/DDBJ databases">
        <title>Annotation of Salpingoeca rosetta.</title>
        <authorList>
            <consortium name="The Broad Institute Genome Sequencing Platform"/>
            <person name="Russ C."/>
            <person name="Cuomo C."/>
            <person name="Burger G."/>
            <person name="Gray M.W."/>
            <person name="Holland P.W.H."/>
            <person name="King N."/>
            <person name="Lang F.B.F."/>
            <person name="Roger A.J."/>
            <person name="Ruiz-Trillo I."/>
            <person name="Young S.K."/>
            <person name="Zeng Q."/>
            <person name="Gargeya S."/>
            <person name="Alvarado L."/>
            <person name="Berlin A."/>
            <person name="Chapman S.B."/>
            <person name="Chen Z."/>
            <person name="Freedman E."/>
            <person name="Gellesch M."/>
            <person name="Goldberg J."/>
            <person name="Griggs A."/>
            <person name="Gujja S."/>
            <person name="Heilman E."/>
            <person name="Heiman D."/>
            <person name="Howarth C."/>
            <person name="Mehta T."/>
            <person name="Neiman D."/>
            <person name="Pearson M."/>
            <person name="Roberts A."/>
            <person name="Saif S."/>
            <person name="Shea T."/>
            <person name="Shenoy N."/>
            <person name="Sisk P."/>
            <person name="Stolte C."/>
            <person name="Sykes S."/>
            <person name="White J."/>
            <person name="Yandava C."/>
            <person name="Haas B."/>
            <person name="Nusbaum C."/>
            <person name="Birren B."/>
        </authorList>
    </citation>
    <scope>NUCLEOTIDE SEQUENCE [LARGE SCALE GENOMIC DNA]</scope>
    <source>
        <strain evidence="8">ATCC 50818</strain>
    </source>
</reference>
<evidence type="ECO:0000256" key="4">
    <source>
        <dbReference type="ARBA" id="ARBA00023136"/>
    </source>
</evidence>
<name>F2UH08_SALR5</name>
<comment type="subcellular location">
    <subcellularLocation>
        <location evidence="1">Membrane</location>
        <topology evidence="1">Single-pass type IV membrane protein</topology>
    </subcellularLocation>
</comment>
<evidence type="ECO:0000256" key="5">
    <source>
        <dbReference type="SAM" id="Coils"/>
    </source>
</evidence>
<dbReference type="GO" id="GO:0012505">
    <property type="term" value="C:endomembrane system"/>
    <property type="evidence" value="ECO:0007669"/>
    <property type="project" value="TreeGrafter"/>
</dbReference>
<accession>F2UH08</accession>
<keyword evidence="9" id="KW-1185">Reference proteome</keyword>
<dbReference type="GO" id="GO:0000149">
    <property type="term" value="F:SNARE binding"/>
    <property type="evidence" value="ECO:0007669"/>
    <property type="project" value="TreeGrafter"/>
</dbReference>
<evidence type="ECO:0000256" key="2">
    <source>
        <dbReference type="ARBA" id="ARBA00022692"/>
    </source>
</evidence>
<dbReference type="GO" id="GO:0005886">
    <property type="term" value="C:plasma membrane"/>
    <property type="evidence" value="ECO:0007669"/>
    <property type="project" value="TreeGrafter"/>
</dbReference>
<dbReference type="eggNOG" id="KOG0810">
    <property type="taxonomic scope" value="Eukaryota"/>
</dbReference>
<dbReference type="SMART" id="SM00503">
    <property type="entry name" value="SynN"/>
    <property type="match status" value="1"/>
</dbReference>
<dbReference type="GO" id="GO:0006886">
    <property type="term" value="P:intracellular protein transport"/>
    <property type="evidence" value="ECO:0007669"/>
    <property type="project" value="TreeGrafter"/>
</dbReference>
<keyword evidence="4" id="KW-0472">Membrane</keyword>
<dbReference type="FunCoup" id="F2UH08">
    <property type="interactions" value="1124"/>
</dbReference>
<dbReference type="InterPro" id="IPR006011">
    <property type="entry name" value="Syntaxin_N"/>
</dbReference>
<evidence type="ECO:0000313" key="8">
    <source>
        <dbReference type="EMBL" id="EGD76407.1"/>
    </source>
</evidence>
<keyword evidence="3" id="KW-1133">Transmembrane helix</keyword>
<dbReference type="KEGG" id="sre:PTSG_07526"/>
<dbReference type="AlphaFoldDB" id="F2UH08"/>
<dbReference type="Gene3D" id="1.20.58.70">
    <property type="match status" value="1"/>
</dbReference>
<proteinExistence type="predicted"/>
<dbReference type="Proteomes" id="UP000007799">
    <property type="component" value="Unassembled WGS sequence"/>
</dbReference>
<evidence type="ECO:0000256" key="6">
    <source>
        <dbReference type="SAM" id="MobiDB-lite"/>
    </source>
</evidence>
<dbReference type="RefSeq" id="XP_004991322.1">
    <property type="nucleotide sequence ID" value="XM_004991265.1"/>
</dbReference>
<feature type="region of interest" description="Disordered" evidence="6">
    <location>
        <begin position="1"/>
        <end position="44"/>
    </location>
</feature>
<evidence type="ECO:0000259" key="7">
    <source>
        <dbReference type="SMART" id="SM00503"/>
    </source>
</evidence>
<dbReference type="GO" id="GO:0006887">
    <property type="term" value="P:exocytosis"/>
    <property type="evidence" value="ECO:0007669"/>
    <property type="project" value="TreeGrafter"/>
</dbReference>
<dbReference type="FunFam" id="1.20.58.70:FF:000011">
    <property type="entry name" value="Syntaxin 4"/>
    <property type="match status" value="1"/>
</dbReference>
<evidence type="ECO:0000256" key="1">
    <source>
        <dbReference type="ARBA" id="ARBA00004211"/>
    </source>
</evidence>
<dbReference type="GO" id="GO:0048278">
    <property type="term" value="P:vesicle docking"/>
    <property type="evidence" value="ECO:0007669"/>
    <property type="project" value="TreeGrafter"/>
</dbReference>
<gene>
    <name evidence="8" type="ORF">PTSG_07526</name>
</gene>
<feature type="compositionally biased region" description="Basic and acidic residues" evidence="6">
    <location>
        <begin position="22"/>
        <end position="39"/>
    </location>
</feature>
<keyword evidence="5" id="KW-0175">Coiled coil</keyword>
<protein>
    <recommendedName>
        <fullName evidence="7">Syntaxin N-terminal domain-containing protein</fullName>
    </recommendedName>
</protein>
<organism evidence="9">
    <name type="scientific">Salpingoeca rosetta (strain ATCC 50818 / BSB-021)</name>
    <dbReference type="NCBI Taxonomy" id="946362"/>
    <lineage>
        <taxon>Eukaryota</taxon>
        <taxon>Choanoflagellata</taxon>
        <taxon>Craspedida</taxon>
        <taxon>Salpingoecidae</taxon>
        <taxon>Salpingoeca</taxon>
    </lineage>
</organism>
<dbReference type="InterPro" id="IPR010989">
    <property type="entry name" value="SNARE"/>
</dbReference>
<feature type="coiled-coil region" evidence="5">
    <location>
        <begin position="97"/>
        <end position="131"/>
    </location>
</feature>
<feature type="domain" description="Syntaxin N-terminal" evidence="7">
    <location>
        <begin position="41"/>
        <end position="171"/>
    </location>
</feature>
<dbReference type="SUPFAM" id="SSF47661">
    <property type="entry name" value="t-snare proteins"/>
    <property type="match status" value="1"/>
</dbReference>
<dbReference type="STRING" id="946362.F2UH08"/>
<dbReference type="GO" id="GO:0031201">
    <property type="term" value="C:SNARE complex"/>
    <property type="evidence" value="ECO:0007669"/>
    <property type="project" value="TreeGrafter"/>
</dbReference>
<dbReference type="InterPro" id="IPR045242">
    <property type="entry name" value="Syntaxin"/>
</dbReference>
<dbReference type="PANTHER" id="PTHR19957:SF307">
    <property type="entry name" value="PROTEIN SSO1-RELATED"/>
    <property type="match status" value="1"/>
</dbReference>
<dbReference type="InParanoid" id="F2UH08"/>